<name>A0A7S4NW24_GUITH</name>
<dbReference type="GO" id="GO:0003677">
    <property type="term" value="F:DNA binding"/>
    <property type="evidence" value="ECO:0007669"/>
    <property type="project" value="UniProtKB-KW"/>
</dbReference>
<dbReference type="InterPro" id="IPR003035">
    <property type="entry name" value="RWP-RK_dom"/>
</dbReference>
<keyword evidence="4" id="KW-0539">Nucleus</keyword>
<dbReference type="Pfam" id="PF02042">
    <property type="entry name" value="RWP-RK"/>
    <property type="match status" value="1"/>
</dbReference>
<organism evidence="6">
    <name type="scientific">Guillardia theta</name>
    <name type="common">Cryptophyte</name>
    <name type="synonym">Cryptomonas phi</name>
    <dbReference type="NCBI Taxonomy" id="55529"/>
    <lineage>
        <taxon>Eukaryota</taxon>
        <taxon>Cryptophyceae</taxon>
        <taxon>Pyrenomonadales</taxon>
        <taxon>Geminigeraceae</taxon>
        <taxon>Guillardia</taxon>
    </lineage>
</organism>
<keyword evidence="2" id="KW-0238">DNA-binding</keyword>
<keyword evidence="3" id="KW-0804">Transcription</keyword>
<evidence type="ECO:0000259" key="5">
    <source>
        <dbReference type="PROSITE" id="PS51519"/>
    </source>
</evidence>
<sequence>MIPPRETRIVPRRKAGEFGASTTAKDAITLTESDIVSLFSLRQGDAARHLGISLTALKAACRRLGVPKWPYLRAHCVEQQTNVKNASDDLLAFFDVKRSSSPNPSGGQVAASTTMVAPEGGRKQSMGVAVADFSFGLNTLELDSLLQEALCHVESR</sequence>
<evidence type="ECO:0000256" key="4">
    <source>
        <dbReference type="ARBA" id="ARBA00023242"/>
    </source>
</evidence>
<dbReference type="AlphaFoldDB" id="A0A7S4NW24"/>
<protein>
    <recommendedName>
        <fullName evidence="5">RWP-RK domain-containing protein</fullName>
    </recommendedName>
</protein>
<evidence type="ECO:0000256" key="3">
    <source>
        <dbReference type="ARBA" id="ARBA00023163"/>
    </source>
</evidence>
<evidence type="ECO:0000313" key="6">
    <source>
        <dbReference type="EMBL" id="CAE2313387.1"/>
    </source>
</evidence>
<dbReference type="EMBL" id="HBKN01029336">
    <property type="protein sequence ID" value="CAE2313387.1"/>
    <property type="molecule type" value="Transcribed_RNA"/>
</dbReference>
<reference evidence="6" key="1">
    <citation type="submission" date="2021-01" db="EMBL/GenBank/DDBJ databases">
        <authorList>
            <person name="Corre E."/>
            <person name="Pelletier E."/>
            <person name="Niang G."/>
            <person name="Scheremetjew M."/>
            <person name="Finn R."/>
            <person name="Kale V."/>
            <person name="Holt S."/>
            <person name="Cochrane G."/>
            <person name="Meng A."/>
            <person name="Brown T."/>
            <person name="Cohen L."/>
        </authorList>
    </citation>
    <scope>NUCLEOTIDE SEQUENCE</scope>
    <source>
        <strain evidence="6">CCMP 2712</strain>
    </source>
</reference>
<dbReference type="PROSITE" id="PS51519">
    <property type="entry name" value="RWP_RK"/>
    <property type="match status" value="1"/>
</dbReference>
<evidence type="ECO:0000256" key="2">
    <source>
        <dbReference type="ARBA" id="ARBA00023125"/>
    </source>
</evidence>
<gene>
    <name evidence="6" type="ORF">GTHE00462_LOCUS22714</name>
</gene>
<evidence type="ECO:0000256" key="1">
    <source>
        <dbReference type="ARBA" id="ARBA00023015"/>
    </source>
</evidence>
<keyword evidence="1" id="KW-0805">Transcription regulation</keyword>
<feature type="domain" description="RWP-RK" evidence="5">
    <location>
        <begin position="13"/>
        <end position="102"/>
    </location>
</feature>
<accession>A0A7S4NW24</accession>
<proteinExistence type="predicted"/>